<feature type="compositionally biased region" description="Low complexity" evidence="1">
    <location>
        <begin position="32"/>
        <end position="41"/>
    </location>
</feature>
<sequence length="480" mass="52645">MRQGWRRLVIVLLISQCFVGIIGQAAVTAESSSAMSSSVVSNEPDEKQESSEDNSADVSELSQSGVSSESIANDEEKPQTPTTMADTATSTTDTTVVAGPQVEATQSVVATDYNGQELVQGLTVTGGKFVQYKFKLNWITGATLEKPQFCFWPSSNTHVTKSAQLEQANGKKGSLKLNGDHYDLPLQVQLNAQNPWVSVTVMVETKPVDKGKTQIVQGGEAYFEYSRARHKFALPEFMLVEWHPLEGSVEQQEFRVQQDGRIVIKGKFWRKGGLQTKKVWLKITRNGKELSKVAIDPMTAENGFEHVIEAADLGPGKHELYLHAKDNHNLAIQPIRLTVIVQGELKFEKVSAKAKFESVTVTGESQVASRQSDWHLKVADTREAASNWVLTASVSELVDKDQNQKLAGGLVHQEQGKTLMLDATDVVIARGQAMQHQPIHDVAGGWTTDSGVLLKTRPDAVPGNYQGTITWRLADVPPTE</sequence>
<reference evidence="3" key="1">
    <citation type="journal article" date="2019" name="Int. J. Syst. Evol. Microbiol.">
        <title>The Global Catalogue of Microorganisms (GCM) 10K type strain sequencing project: providing services to taxonomists for standard genome sequencing and annotation.</title>
        <authorList>
            <consortium name="The Broad Institute Genomics Platform"/>
            <consortium name="The Broad Institute Genome Sequencing Center for Infectious Disease"/>
            <person name="Wu L."/>
            <person name="Ma J."/>
        </authorList>
    </citation>
    <scope>NUCLEOTIDE SEQUENCE [LARGE SCALE GENOMIC DNA]</scope>
    <source>
        <strain evidence="3">CCM 8930</strain>
    </source>
</reference>
<evidence type="ECO:0000313" key="2">
    <source>
        <dbReference type="EMBL" id="MFC6200955.1"/>
    </source>
</evidence>
<evidence type="ECO:0000313" key="3">
    <source>
        <dbReference type="Proteomes" id="UP001596171"/>
    </source>
</evidence>
<name>A0ABW1SHB4_9LACO</name>
<gene>
    <name evidence="2" type="ORF">ACFP1L_03465</name>
</gene>
<accession>A0ABW1SHB4</accession>
<proteinExistence type="predicted"/>
<comment type="caution">
    <text evidence="2">The sequence shown here is derived from an EMBL/GenBank/DDBJ whole genome shotgun (WGS) entry which is preliminary data.</text>
</comment>
<evidence type="ECO:0000256" key="1">
    <source>
        <dbReference type="SAM" id="MobiDB-lite"/>
    </source>
</evidence>
<feature type="compositionally biased region" description="Low complexity" evidence="1">
    <location>
        <begin position="58"/>
        <end position="70"/>
    </location>
</feature>
<dbReference type="RefSeq" id="WP_137617277.1">
    <property type="nucleotide sequence ID" value="NZ_BJDI01000020.1"/>
</dbReference>
<feature type="compositionally biased region" description="Low complexity" evidence="1">
    <location>
        <begin position="80"/>
        <end position="95"/>
    </location>
</feature>
<evidence type="ECO:0008006" key="4">
    <source>
        <dbReference type="Google" id="ProtNLM"/>
    </source>
</evidence>
<dbReference type="EMBL" id="JBHSSE010000007">
    <property type="protein sequence ID" value="MFC6200955.1"/>
    <property type="molecule type" value="Genomic_DNA"/>
</dbReference>
<keyword evidence="3" id="KW-1185">Reference proteome</keyword>
<dbReference type="Proteomes" id="UP001596171">
    <property type="component" value="Unassembled WGS sequence"/>
</dbReference>
<feature type="region of interest" description="Disordered" evidence="1">
    <location>
        <begin position="32"/>
        <end position="98"/>
    </location>
</feature>
<organism evidence="2 3">
    <name type="scientific">Lactiplantibacillus nangangensis</name>
    <dbReference type="NCBI Taxonomy" id="2559917"/>
    <lineage>
        <taxon>Bacteria</taxon>
        <taxon>Bacillati</taxon>
        <taxon>Bacillota</taxon>
        <taxon>Bacilli</taxon>
        <taxon>Lactobacillales</taxon>
        <taxon>Lactobacillaceae</taxon>
        <taxon>Lactiplantibacillus</taxon>
    </lineage>
</organism>
<protein>
    <recommendedName>
        <fullName evidence="4">WxL domain-containing protein</fullName>
    </recommendedName>
</protein>